<feature type="compositionally biased region" description="Basic and acidic residues" evidence="1">
    <location>
        <begin position="34"/>
        <end position="45"/>
    </location>
</feature>
<keyword evidence="3" id="KW-1185">Reference proteome</keyword>
<feature type="region of interest" description="Disordered" evidence="1">
    <location>
        <begin position="1"/>
        <end position="53"/>
    </location>
</feature>
<proteinExistence type="predicted"/>
<evidence type="ECO:0000256" key="1">
    <source>
        <dbReference type="SAM" id="MobiDB-lite"/>
    </source>
</evidence>
<feature type="non-terminal residue" evidence="2">
    <location>
        <position position="1"/>
    </location>
</feature>
<organism evidence="2 3">
    <name type="scientific">Cirrhinus mrigala</name>
    <name type="common">Mrigala</name>
    <dbReference type="NCBI Taxonomy" id="683832"/>
    <lineage>
        <taxon>Eukaryota</taxon>
        <taxon>Metazoa</taxon>
        <taxon>Chordata</taxon>
        <taxon>Craniata</taxon>
        <taxon>Vertebrata</taxon>
        <taxon>Euteleostomi</taxon>
        <taxon>Actinopterygii</taxon>
        <taxon>Neopterygii</taxon>
        <taxon>Teleostei</taxon>
        <taxon>Ostariophysi</taxon>
        <taxon>Cypriniformes</taxon>
        <taxon>Cyprinidae</taxon>
        <taxon>Labeoninae</taxon>
        <taxon>Labeonini</taxon>
        <taxon>Cirrhinus</taxon>
    </lineage>
</organism>
<accession>A0ABD0QRS2</accession>
<sequence>LLGFNSTEEQPSGPGGQDSMWRNEKYETVPLDVKGIDEDNSKGTRDSLYPQTA</sequence>
<dbReference type="AlphaFoldDB" id="A0ABD0QRS2"/>
<protein>
    <submittedName>
        <fullName evidence="2">Uncharacterized protein</fullName>
    </submittedName>
</protein>
<gene>
    <name evidence="2" type="ORF">M9458_015050</name>
</gene>
<reference evidence="2 3" key="1">
    <citation type="submission" date="2024-05" db="EMBL/GenBank/DDBJ databases">
        <title>Genome sequencing and assembly of Indian major carp, Cirrhinus mrigala (Hamilton, 1822).</title>
        <authorList>
            <person name="Mohindra V."/>
            <person name="Chowdhury L.M."/>
            <person name="Lal K."/>
            <person name="Jena J.K."/>
        </authorList>
    </citation>
    <scope>NUCLEOTIDE SEQUENCE [LARGE SCALE GENOMIC DNA]</scope>
    <source>
        <strain evidence="2">CM1030</strain>
        <tissue evidence="2">Blood</tissue>
    </source>
</reference>
<evidence type="ECO:0000313" key="2">
    <source>
        <dbReference type="EMBL" id="KAL0187951.1"/>
    </source>
</evidence>
<comment type="caution">
    <text evidence="2">The sequence shown here is derived from an EMBL/GenBank/DDBJ whole genome shotgun (WGS) entry which is preliminary data.</text>
</comment>
<feature type="compositionally biased region" description="Polar residues" evidence="1">
    <location>
        <begin position="1"/>
        <end position="10"/>
    </location>
</feature>
<feature type="non-terminal residue" evidence="2">
    <location>
        <position position="53"/>
    </location>
</feature>
<evidence type="ECO:0000313" key="3">
    <source>
        <dbReference type="Proteomes" id="UP001529510"/>
    </source>
</evidence>
<dbReference type="EMBL" id="JAMKFB020000007">
    <property type="protein sequence ID" value="KAL0187951.1"/>
    <property type="molecule type" value="Genomic_DNA"/>
</dbReference>
<name>A0ABD0QRS2_CIRMR</name>
<dbReference type="Proteomes" id="UP001529510">
    <property type="component" value="Unassembled WGS sequence"/>
</dbReference>